<keyword evidence="3" id="KW-1185">Reference proteome</keyword>
<feature type="transmembrane region" description="Helical" evidence="1">
    <location>
        <begin position="119"/>
        <end position="136"/>
    </location>
</feature>
<evidence type="ECO:0000313" key="3">
    <source>
        <dbReference type="Proteomes" id="UP000317982"/>
    </source>
</evidence>
<accession>A0A545AYU3</accession>
<keyword evidence="1" id="KW-0472">Membrane</keyword>
<keyword evidence="1" id="KW-1133">Transmembrane helix</keyword>
<reference evidence="2 3" key="1">
    <citation type="submission" date="2019-07" db="EMBL/GenBank/DDBJ databases">
        <title>Cryptosporangium phraense sp. nov., isolated from plant litter.</title>
        <authorList>
            <person name="Suriyachadkun C."/>
        </authorList>
    </citation>
    <scope>NUCLEOTIDE SEQUENCE [LARGE SCALE GENOMIC DNA]</scope>
    <source>
        <strain evidence="2 3">A-T 5661</strain>
    </source>
</reference>
<feature type="transmembrane region" description="Helical" evidence="1">
    <location>
        <begin position="91"/>
        <end position="112"/>
    </location>
</feature>
<evidence type="ECO:0000256" key="1">
    <source>
        <dbReference type="SAM" id="Phobius"/>
    </source>
</evidence>
<dbReference type="OrthoDB" id="5178909at2"/>
<feature type="transmembrane region" description="Helical" evidence="1">
    <location>
        <begin position="28"/>
        <end position="47"/>
    </location>
</feature>
<feature type="transmembrane region" description="Helical" evidence="1">
    <location>
        <begin position="243"/>
        <end position="261"/>
    </location>
</feature>
<organism evidence="2 3">
    <name type="scientific">Cryptosporangium phraense</name>
    <dbReference type="NCBI Taxonomy" id="2593070"/>
    <lineage>
        <taxon>Bacteria</taxon>
        <taxon>Bacillati</taxon>
        <taxon>Actinomycetota</taxon>
        <taxon>Actinomycetes</taxon>
        <taxon>Cryptosporangiales</taxon>
        <taxon>Cryptosporangiaceae</taxon>
        <taxon>Cryptosporangium</taxon>
    </lineage>
</organism>
<protein>
    <recommendedName>
        <fullName evidence="4">Glycosyltransferase family 39 protein</fullName>
    </recommendedName>
</protein>
<evidence type="ECO:0000313" key="2">
    <source>
        <dbReference type="EMBL" id="TQS46458.1"/>
    </source>
</evidence>
<evidence type="ECO:0008006" key="4">
    <source>
        <dbReference type="Google" id="ProtNLM"/>
    </source>
</evidence>
<sequence>MASAPYHGRHEVARRTVASRRRPRRWPMVALIVASGALAYLGARLAGPFASPAPDRFESALIADGYSATPNAVASIQVAAWTAVRGTSGVVAARELMVLTSVVTVLLTAALVRRFGLSVPATVLAAVVTAALPWALDAHRLVAPVNLAVPWLLGAALFASPNARRRVAAAPALLCLVIAALTAPLVVPFAVTAVAVLLAGRDIGIGWPRAARVVAVALLAVFAVATLVASLGRQPAGEIEPTAVDLVAVAAVAVGAGFGTVARWLRPFSLVVFLSVVAAVLSAPNRTPLLLIALPAAAVVLGAAFDAAAEAVGVLRRGFRTAAAATVLVLVGGSLMLAVPSAQARTPDGPAEAVAWARGQAGSALLLVDDPVWIAARDGLPDPARVLRYRDADRVGGATTALLLGSPPAPGSPPAAEAAWRRSVPLARFDRTEVRLLVTSVPAYEHAFADDLQSRRAAARALLASRAIVAPAGLANGDVDGRLLTVLTYLAGGHRFTLAELPSVPGEIGPYSVRRYARITAFDGDRVAAGTPGAGALRQWVQAQLPPFRPEVTADADGMTLGYPAPSPLGLLS</sequence>
<dbReference type="AlphaFoldDB" id="A0A545AYU3"/>
<dbReference type="RefSeq" id="WP_142702977.1">
    <property type="nucleotide sequence ID" value="NZ_VIRS01000002.1"/>
</dbReference>
<dbReference type="EMBL" id="VIRS01000002">
    <property type="protein sequence ID" value="TQS46458.1"/>
    <property type="molecule type" value="Genomic_DNA"/>
</dbReference>
<dbReference type="InParanoid" id="A0A545AYU3"/>
<feature type="transmembrane region" description="Helical" evidence="1">
    <location>
        <begin position="321"/>
        <end position="339"/>
    </location>
</feature>
<gene>
    <name evidence="2" type="ORF">FL583_03460</name>
</gene>
<dbReference type="Proteomes" id="UP000317982">
    <property type="component" value="Unassembled WGS sequence"/>
</dbReference>
<keyword evidence="1" id="KW-0812">Transmembrane</keyword>
<feature type="transmembrane region" description="Helical" evidence="1">
    <location>
        <begin position="142"/>
        <end position="160"/>
    </location>
</feature>
<feature type="transmembrane region" description="Helical" evidence="1">
    <location>
        <begin position="172"/>
        <end position="198"/>
    </location>
</feature>
<feature type="transmembrane region" description="Helical" evidence="1">
    <location>
        <begin position="290"/>
        <end position="309"/>
    </location>
</feature>
<proteinExistence type="predicted"/>
<name>A0A545AYU3_9ACTN</name>
<feature type="transmembrane region" description="Helical" evidence="1">
    <location>
        <begin position="210"/>
        <end position="231"/>
    </location>
</feature>
<comment type="caution">
    <text evidence="2">The sequence shown here is derived from an EMBL/GenBank/DDBJ whole genome shotgun (WGS) entry which is preliminary data.</text>
</comment>